<keyword evidence="1" id="KW-0472">Membrane</keyword>
<protein>
    <submittedName>
        <fullName evidence="2">Uncharacterized protein</fullName>
    </submittedName>
</protein>
<evidence type="ECO:0000256" key="1">
    <source>
        <dbReference type="SAM" id="Phobius"/>
    </source>
</evidence>
<reference evidence="2 3" key="1">
    <citation type="submission" date="2020-08" db="EMBL/GenBank/DDBJ databases">
        <authorList>
            <person name="Mo P."/>
        </authorList>
    </citation>
    <scope>NUCLEOTIDE SEQUENCE [LARGE SCALE GENOMIC DNA]</scope>
    <source>
        <strain evidence="2 3">CGMCC 4.1532</strain>
    </source>
</reference>
<dbReference type="RefSeq" id="WP_185720464.1">
    <property type="nucleotide sequence ID" value="NZ_BAAAWI010000001.1"/>
</dbReference>
<feature type="transmembrane region" description="Helical" evidence="1">
    <location>
        <begin position="6"/>
        <end position="25"/>
    </location>
</feature>
<dbReference type="EMBL" id="CP060131">
    <property type="protein sequence ID" value="QNG53637.1"/>
    <property type="molecule type" value="Genomic_DNA"/>
</dbReference>
<name>A0A7G7MLH6_9PSEU</name>
<keyword evidence="1" id="KW-1133">Transmembrane helix</keyword>
<gene>
    <name evidence="2" type="ORF">H6H00_06705</name>
</gene>
<dbReference type="KEGG" id="ppel:H6H00_06705"/>
<sequence length="63" mass="7407">MSELLAVLGPMILVSLGAFIGRLSISQQQRIVRLRQERHRWLLHDWQHELERSEGLCARCRGR</sequence>
<keyword evidence="3" id="KW-1185">Reference proteome</keyword>
<dbReference type="AlphaFoldDB" id="A0A7G7MLH6"/>
<keyword evidence="1" id="KW-0812">Transmembrane</keyword>
<accession>A0A7G7MLH6</accession>
<dbReference type="Proteomes" id="UP000515728">
    <property type="component" value="Chromosome"/>
</dbReference>
<evidence type="ECO:0000313" key="2">
    <source>
        <dbReference type="EMBL" id="QNG53637.1"/>
    </source>
</evidence>
<organism evidence="2 3">
    <name type="scientific">Pseudonocardia petroleophila</name>
    <dbReference type="NCBI Taxonomy" id="37331"/>
    <lineage>
        <taxon>Bacteria</taxon>
        <taxon>Bacillati</taxon>
        <taxon>Actinomycetota</taxon>
        <taxon>Actinomycetes</taxon>
        <taxon>Pseudonocardiales</taxon>
        <taxon>Pseudonocardiaceae</taxon>
        <taxon>Pseudonocardia</taxon>
    </lineage>
</organism>
<evidence type="ECO:0000313" key="3">
    <source>
        <dbReference type="Proteomes" id="UP000515728"/>
    </source>
</evidence>
<proteinExistence type="predicted"/>